<comment type="caution">
    <text evidence="1">The sequence shown here is derived from an EMBL/GenBank/DDBJ whole genome shotgun (WGS) entry which is preliminary data.</text>
</comment>
<reference evidence="1 2" key="1">
    <citation type="journal article" date="2023" name="Science">
        <title>Complex scaffold remodeling in plant triterpene biosynthesis.</title>
        <authorList>
            <person name="De La Pena R."/>
            <person name="Hodgson H."/>
            <person name="Liu J.C."/>
            <person name="Stephenson M.J."/>
            <person name="Martin A.C."/>
            <person name="Owen C."/>
            <person name="Harkess A."/>
            <person name="Leebens-Mack J."/>
            <person name="Jimenez L.E."/>
            <person name="Osbourn A."/>
            <person name="Sattely E.S."/>
        </authorList>
    </citation>
    <scope>NUCLEOTIDE SEQUENCE [LARGE SCALE GENOMIC DNA]</scope>
    <source>
        <strain evidence="2">cv. JPN11</strain>
        <tissue evidence="1">Leaf</tissue>
    </source>
</reference>
<protein>
    <submittedName>
        <fullName evidence="1">E3 ubiquitin-protein ligase ORTHRUS 2-like</fullName>
    </submittedName>
</protein>
<dbReference type="Proteomes" id="UP001164539">
    <property type="component" value="Chromosome 1"/>
</dbReference>
<gene>
    <name evidence="1" type="ORF">OWV82_001757</name>
</gene>
<accession>A0ACC1Z0A4</accession>
<name>A0ACC1Z0A4_MELAZ</name>
<organism evidence="1 2">
    <name type="scientific">Melia azedarach</name>
    <name type="common">Chinaberry tree</name>
    <dbReference type="NCBI Taxonomy" id="155640"/>
    <lineage>
        <taxon>Eukaryota</taxon>
        <taxon>Viridiplantae</taxon>
        <taxon>Streptophyta</taxon>
        <taxon>Embryophyta</taxon>
        <taxon>Tracheophyta</taxon>
        <taxon>Spermatophyta</taxon>
        <taxon>Magnoliopsida</taxon>
        <taxon>eudicotyledons</taxon>
        <taxon>Gunneridae</taxon>
        <taxon>Pentapetalae</taxon>
        <taxon>rosids</taxon>
        <taxon>malvids</taxon>
        <taxon>Sapindales</taxon>
        <taxon>Meliaceae</taxon>
        <taxon>Melia</taxon>
    </lineage>
</organism>
<keyword evidence="2" id="KW-1185">Reference proteome</keyword>
<proteinExistence type="predicted"/>
<dbReference type="EMBL" id="CM051394">
    <property type="protein sequence ID" value="KAJ4728893.1"/>
    <property type="molecule type" value="Genomic_DNA"/>
</dbReference>
<sequence length="781" mass="86487">MVHVSQLPCNGDGMCMQCKDIPVEEEKLNCKTCATPWHVVCLACPPESLASTLHWECPDCTGNVSVVVSGQATEKGGIVAEILAIEADVSLTEGEKARRRQELMSGKTGSDGGDETKTKKREGKGKEKMVDGGENDELDIFDGNLKCACCINRLERPVTTPCGHNFCLKCFRKWIGQGHLTCATCRCRIPAKMASQPRINSTLVAAIRMANSSKLTDSDGPSKVYHYVHNQDRPDKAYTTERAKKNGKANAASGKIFVTVPPDHFGPILVENDPVRNQGVLIGESWEGRLECRQWGVHYPPVAGIAGQGKHGAQSVVLSGGYEDDEDHGEWFLYTGSGGRDLSGNRRTNMEQSFDQRFEKVNEALRVSCKKGYPVRVVRSFKETRSSYAPEKGLRYDGIYRIEECWRKVGIQGFKVCRYLFVRCDNDPAPWTSDEHGDRPRPLPVIPEVKNAIDITKRKESPSWDFDEVDCCWKWIKPPPLSRAVGHKRKSDGNNRPMGALKQVKRITVRKKLLKEFSCLICKQVMAQPVTTPCAHNFCKSCLEGAFAGQTFVRKRSNGGRVLRAQKNVMKCPSCKNDISDFLKDPQVNRELMEVIESLKKKTEQNDELAEETNEEETDVSEEFSDPDPVAESSKSSHENHEETGVNGSSQNPTPKCKPKRVNKRKKVNVGDCSVKNGESNEETNVTGGSQNPTMKSKLKRANKRKKVDAGDHLVKNSDRDKNQIATEKPDGLIADPEAGKVEAGDVKVGNKEMQAEEALREGNDSPASPLLMSSDGQDSA</sequence>
<evidence type="ECO:0000313" key="2">
    <source>
        <dbReference type="Proteomes" id="UP001164539"/>
    </source>
</evidence>
<evidence type="ECO:0000313" key="1">
    <source>
        <dbReference type="EMBL" id="KAJ4728893.1"/>
    </source>
</evidence>